<dbReference type="Pfam" id="PF15919">
    <property type="entry name" value="HicB_lk_antitox"/>
    <property type="match status" value="1"/>
</dbReference>
<reference evidence="2 3" key="1">
    <citation type="submission" date="2018-07" db="EMBL/GenBank/DDBJ databases">
        <authorList>
            <person name="Feyereisen M."/>
        </authorList>
    </citation>
    <scope>NUCLEOTIDE SEQUENCE [LARGE SCALE GENOMIC DNA]</scope>
    <source>
        <strain evidence="2 3">UCCLBBS449</strain>
    </source>
</reference>
<dbReference type="SUPFAM" id="SSF143100">
    <property type="entry name" value="TTHA1013/TTHA0281-like"/>
    <property type="match status" value="1"/>
</dbReference>
<dbReference type="AlphaFoldDB" id="A0A5B7Y0S0"/>
<evidence type="ECO:0000313" key="2">
    <source>
        <dbReference type="EMBL" id="QCZ52769.1"/>
    </source>
</evidence>
<evidence type="ECO:0000259" key="1">
    <source>
        <dbReference type="Pfam" id="PF15919"/>
    </source>
</evidence>
<sequence length="139" mass="15499">MWYQPTPMVKRELLVYPAVFDNEENNGYYTVSFPDVPNTVTQGKTLEEAFTNTGDALGVALLDYATYPKASDLLAVQKANPGKPVSLVSVDMAAVRRRVKNTTVRKNVTIPQMLAEEADEHGINYSEVLREALQHKLNV</sequence>
<proteinExistence type="predicted"/>
<dbReference type="InterPro" id="IPR031807">
    <property type="entry name" value="HicB-like"/>
</dbReference>
<name>A0A5B7Y0S0_LEVBR</name>
<protein>
    <submittedName>
        <fullName evidence="2">Uncharacterized protein family UPF0150</fullName>
    </submittedName>
</protein>
<gene>
    <name evidence="2" type="ORF">UCCLBBS449_0800</name>
</gene>
<organism evidence="2 3">
    <name type="scientific">Levilactobacillus brevis</name>
    <name type="common">Lactobacillus brevis</name>
    <dbReference type="NCBI Taxonomy" id="1580"/>
    <lineage>
        <taxon>Bacteria</taxon>
        <taxon>Bacillati</taxon>
        <taxon>Bacillota</taxon>
        <taxon>Bacilli</taxon>
        <taxon>Lactobacillales</taxon>
        <taxon>Lactobacillaceae</taxon>
        <taxon>Levilactobacillus</taxon>
    </lineage>
</organism>
<evidence type="ECO:0000313" key="3">
    <source>
        <dbReference type="Proteomes" id="UP000307074"/>
    </source>
</evidence>
<dbReference type="EMBL" id="CP031198">
    <property type="protein sequence ID" value="QCZ52769.1"/>
    <property type="molecule type" value="Genomic_DNA"/>
</dbReference>
<dbReference type="InterPro" id="IPR035069">
    <property type="entry name" value="TTHA1013/TTHA0281-like"/>
</dbReference>
<dbReference type="Proteomes" id="UP000307074">
    <property type="component" value="Chromosome"/>
</dbReference>
<dbReference type="Gene3D" id="3.30.160.250">
    <property type="match status" value="1"/>
</dbReference>
<feature type="domain" description="HicB-like antitoxin of toxin-antitoxin system" evidence="1">
    <location>
        <begin position="16"/>
        <end position="121"/>
    </location>
</feature>
<accession>A0A5B7Y0S0</accession>